<dbReference type="PANTHER" id="PTHR33625">
    <property type="entry name" value="OS08G0179900 PROTEIN"/>
    <property type="match status" value="1"/>
</dbReference>
<protein>
    <submittedName>
        <fullName evidence="2">Uncharacterized protein</fullName>
    </submittedName>
</protein>
<keyword evidence="1" id="KW-1133">Transmembrane helix</keyword>
<dbReference type="PANTHER" id="PTHR33625:SF4">
    <property type="entry name" value="OS08G0179900 PROTEIN"/>
    <property type="match status" value="1"/>
</dbReference>
<comment type="caution">
    <text evidence="2">The sequence shown here is derived from an EMBL/GenBank/DDBJ whole genome shotgun (WGS) entry which is preliminary data.</text>
</comment>
<evidence type="ECO:0000313" key="3">
    <source>
        <dbReference type="Proteomes" id="UP000593562"/>
    </source>
</evidence>
<evidence type="ECO:0000256" key="1">
    <source>
        <dbReference type="SAM" id="Phobius"/>
    </source>
</evidence>
<keyword evidence="3" id="KW-1185">Reference proteome</keyword>
<gene>
    <name evidence="2" type="ORF">HS088_TW19G00192</name>
</gene>
<dbReference type="InParanoid" id="A0A7J7C919"/>
<dbReference type="FunCoup" id="A0A7J7C919">
    <property type="interactions" value="2226"/>
</dbReference>
<proteinExistence type="predicted"/>
<dbReference type="AlphaFoldDB" id="A0A7J7C919"/>
<organism evidence="2 3">
    <name type="scientific">Tripterygium wilfordii</name>
    <name type="common">Thunder God vine</name>
    <dbReference type="NCBI Taxonomy" id="458696"/>
    <lineage>
        <taxon>Eukaryota</taxon>
        <taxon>Viridiplantae</taxon>
        <taxon>Streptophyta</taxon>
        <taxon>Embryophyta</taxon>
        <taxon>Tracheophyta</taxon>
        <taxon>Spermatophyta</taxon>
        <taxon>Magnoliopsida</taxon>
        <taxon>eudicotyledons</taxon>
        <taxon>Gunneridae</taxon>
        <taxon>Pentapetalae</taxon>
        <taxon>rosids</taxon>
        <taxon>fabids</taxon>
        <taxon>Celastrales</taxon>
        <taxon>Celastraceae</taxon>
        <taxon>Tripterygium</taxon>
    </lineage>
</organism>
<keyword evidence="1" id="KW-0472">Membrane</keyword>
<reference evidence="2 3" key="1">
    <citation type="journal article" date="2020" name="Nat. Commun.">
        <title>Genome of Tripterygium wilfordii and identification of cytochrome P450 involved in triptolide biosynthesis.</title>
        <authorList>
            <person name="Tu L."/>
            <person name="Su P."/>
            <person name="Zhang Z."/>
            <person name="Gao L."/>
            <person name="Wang J."/>
            <person name="Hu T."/>
            <person name="Zhou J."/>
            <person name="Zhang Y."/>
            <person name="Zhao Y."/>
            <person name="Liu Y."/>
            <person name="Song Y."/>
            <person name="Tong Y."/>
            <person name="Lu Y."/>
            <person name="Yang J."/>
            <person name="Xu C."/>
            <person name="Jia M."/>
            <person name="Peters R.J."/>
            <person name="Huang L."/>
            <person name="Gao W."/>
        </authorList>
    </citation>
    <scope>NUCLEOTIDE SEQUENCE [LARGE SCALE GENOMIC DNA]</scope>
    <source>
        <strain evidence="3">cv. XIE 37</strain>
        <tissue evidence="2">Leaf</tissue>
    </source>
</reference>
<accession>A0A7J7C919</accession>
<feature type="transmembrane region" description="Helical" evidence="1">
    <location>
        <begin position="312"/>
        <end position="329"/>
    </location>
</feature>
<dbReference type="EMBL" id="JAAARO010000019">
    <property type="protein sequence ID" value="KAF5730600.1"/>
    <property type="molecule type" value="Genomic_DNA"/>
</dbReference>
<evidence type="ECO:0000313" key="2">
    <source>
        <dbReference type="EMBL" id="KAF5730600.1"/>
    </source>
</evidence>
<keyword evidence="1" id="KW-0812">Transmembrane</keyword>
<name>A0A7J7C919_TRIWF</name>
<dbReference type="OrthoDB" id="659599at2759"/>
<dbReference type="Proteomes" id="UP000593562">
    <property type="component" value="Unassembled WGS sequence"/>
</dbReference>
<sequence length="332" mass="34891">MGGGAAMRSAAKAAGVGLVNSGIRGGFTKVPPAEQNVLNVSRPVSVISSSQGNKGSVDIESVQRPSWELDDWEFAGGEEDLTMGTVVDPEPMARVVFGGAPSMNEAKEATNELKDALEEVYLSSPNATGCKDLVEVGRVSVPLLTDSGYVENESRIVSGTRHAVRAFKMLSESPAAQSVVTSLACDPNVWNAVVQNKALVDFLHAQKSSSGCQDQVSPMKFEELSENAFMTVNGSQAGKTPLSNNAIHDSDNASQAGNSGSGFEDFIQNIKHTVVDMVTNVSVFFNNIFGSPPAENLSANADSKSSSIDKTLGASLMGLAMMVIMVVLVKRA</sequence>